<dbReference type="Pfam" id="PF04023">
    <property type="entry name" value="FeoA"/>
    <property type="match status" value="1"/>
</dbReference>
<dbReference type="SMART" id="SM00899">
    <property type="entry name" value="FeoA"/>
    <property type="match status" value="1"/>
</dbReference>
<dbReference type="Proteomes" id="UP001202402">
    <property type="component" value="Unassembled WGS sequence"/>
</dbReference>
<gene>
    <name evidence="3" type="ORF">LQE99_15575</name>
</gene>
<sequence length="71" mass="8003">MKEKVFVKSIVDCEMKRRLLDLGFVNGTLVEPVLESPSKGMRAYLIKGCKIALRNNESKLIEVVKGEEHAL</sequence>
<accession>A0ABS9RA34</accession>
<dbReference type="Gene3D" id="2.30.30.90">
    <property type="match status" value="1"/>
</dbReference>
<proteinExistence type="predicted"/>
<evidence type="ECO:0000313" key="4">
    <source>
        <dbReference type="Proteomes" id="UP001202402"/>
    </source>
</evidence>
<comment type="caution">
    <text evidence="3">The sequence shown here is derived from an EMBL/GenBank/DDBJ whole genome shotgun (WGS) entry which is preliminary data.</text>
</comment>
<dbReference type="InterPro" id="IPR038157">
    <property type="entry name" value="FeoA_core_dom"/>
</dbReference>
<organism evidence="3 4">
    <name type="scientific">Amedibacillus hominis</name>
    <dbReference type="NCBI Taxonomy" id="2897776"/>
    <lineage>
        <taxon>Bacteria</taxon>
        <taxon>Bacillati</taxon>
        <taxon>Bacillota</taxon>
        <taxon>Erysipelotrichia</taxon>
        <taxon>Erysipelotrichales</taxon>
        <taxon>Erysipelotrichaceae</taxon>
        <taxon>Amedibacillus</taxon>
    </lineage>
</organism>
<feature type="domain" description="Ferrous iron transporter FeoA-like" evidence="2">
    <location>
        <begin position="1"/>
        <end position="65"/>
    </location>
</feature>
<dbReference type="InterPro" id="IPR007167">
    <property type="entry name" value="Fe-transptr_FeoA-like"/>
</dbReference>
<dbReference type="InterPro" id="IPR008988">
    <property type="entry name" value="Transcriptional_repressor_C"/>
</dbReference>
<keyword evidence="1" id="KW-0408">Iron</keyword>
<keyword evidence="4" id="KW-1185">Reference proteome</keyword>
<evidence type="ECO:0000256" key="1">
    <source>
        <dbReference type="ARBA" id="ARBA00023004"/>
    </source>
</evidence>
<dbReference type="EMBL" id="JAKVPQ010000014">
    <property type="protein sequence ID" value="MCH4286537.1"/>
    <property type="molecule type" value="Genomic_DNA"/>
</dbReference>
<name>A0ABS9RA34_9FIRM</name>
<evidence type="ECO:0000259" key="2">
    <source>
        <dbReference type="SMART" id="SM00899"/>
    </source>
</evidence>
<reference evidence="3 4" key="1">
    <citation type="submission" date="2022-02" db="EMBL/GenBank/DDBJ databases">
        <title>Genome of Erysipelotrichaceae sp. nov. NSJ-176 isolated from human feces.</title>
        <authorList>
            <person name="Abdugheni R."/>
        </authorList>
    </citation>
    <scope>NUCLEOTIDE SEQUENCE [LARGE SCALE GENOMIC DNA]</scope>
    <source>
        <strain evidence="3 4">NSJ-176</strain>
    </source>
</reference>
<evidence type="ECO:0000313" key="3">
    <source>
        <dbReference type="EMBL" id="MCH4286537.1"/>
    </source>
</evidence>
<dbReference type="SUPFAM" id="SSF50037">
    <property type="entry name" value="C-terminal domain of transcriptional repressors"/>
    <property type="match status" value="1"/>
</dbReference>
<protein>
    <submittedName>
        <fullName evidence="3">Ferrous iron transport protein A</fullName>
    </submittedName>
</protein>